<organism evidence="9 10">
    <name type="scientific">Elizabethkingia anophelis NUHP1</name>
    <dbReference type="NCBI Taxonomy" id="1338011"/>
    <lineage>
        <taxon>Bacteria</taxon>
        <taxon>Pseudomonadati</taxon>
        <taxon>Bacteroidota</taxon>
        <taxon>Flavobacteriia</taxon>
        <taxon>Flavobacteriales</taxon>
        <taxon>Weeksellaceae</taxon>
        <taxon>Elizabethkingia</taxon>
    </lineage>
</organism>
<evidence type="ECO:0000256" key="7">
    <source>
        <dbReference type="RuleBase" id="RU003870"/>
    </source>
</evidence>
<dbReference type="Proteomes" id="UP000028933">
    <property type="component" value="Chromosome"/>
</dbReference>
<dbReference type="PANTHER" id="PTHR11655">
    <property type="entry name" value="60S/50S RIBOSOMAL PROTEIN L6/L9"/>
    <property type="match status" value="1"/>
</dbReference>
<dbReference type="InterPro" id="IPR002358">
    <property type="entry name" value="Ribosomal_uL6_CS"/>
</dbReference>
<dbReference type="GO" id="GO:0002181">
    <property type="term" value="P:cytoplasmic translation"/>
    <property type="evidence" value="ECO:0007669"/>
    <property type="project" value="TreeGrafter"/>
</dbReference>
<sequence length="181" mass="19682">MSRIGHAIIEIPAGVTITEKDGFVTVKGPKGELTQELTSGITLEQNEGKLNVNRPSDSKQHKALHGLYRALINNMVVGTSEGFTKKLELVGVGYRASNQGQRLELALGFSHGIVLDLPSEVQVETLTEKGKNPIITLSSYDKQLLGMVAAKIRSFRKPEPYKGKGVRFVGENVRRKAGKSA</sequence>
<dbReference type="Gene3D" id="3.90.930.12">
    <property type="entry name" value="Ribosomal protein L6, alpha-beta domain"/>
    <property type="match status" value="2"/>
</dbReference>
<protein>
    <recommendedName>
        <fullName evidence="5">Large ribosomal subunit protein uL6</fullName>
    </recommendedName>
</protein>
<accession>A0A077EPC5</accession>
<dbReference type="FunFam" id="3.90.930.12:FF:000002">
    <property type="entry name" value="50S ribosomal protein L6"/>
    <property type="match status" value="1"/>
</dbReference>
<dbReference type="PROSITE" id="PS00525">
    <property type="entry name" value="RIBOSOMAL_L6_1"/>
    <property type="match status" value="1"/>
</dbReference>
<evidence type="ECO:0000256" key="5">
    <source>
        <dbReference type="HAMAP-Rule" id="MF_01365"/>
    </source>
</evidence>
<evidence type="ECO:0000313" key="10">
    <source>
        <dbReference type="Proteomes" id="UP000028933"/>
    </source>
</evidence>
<name>A0A077EPC5_9FLAO</name>
<dbReference type="STRING" id="1338011.BD94_3645"/>
<evidence type="ECO:0000259" key="8">
    <source>
        <dbReference type="Pfam" id="PF00347"/>
    </source>
</evidence>
<dbReference type="HOGENOM" id="CLU_065464_1_2_10"/>
<dbReference type="NCBIfam" id="TIGR03654">
    <property type="entry name" value="L6_bact"/>
    <property type="match status" value="1"/>
</dbReference>
<dbReference type="PANTHER" id="PTHR11655:SF14">
    <property type="entry name" value="LARGE RIBOSOMAL SUBUNIT PROTEIN UL6M"/>
    <property type="match status" value="1"/>
</dbReference>
<evidence type="ECO:0000256" key="3">
    <source>
        <dbReference type="ARBA" id="ARBA00022980"/>
    </source>
</evidence>
<evidence type="ECO:0000256" key="2">
    <source>
        <dbReference type="ARBA" id="ARBA00022884"/>
    </source>
</evidence>
<comment type="subunit">
    <text evidence="5">Part of the 50S ribosomal subunit.</text>
</comment>
<dbReference type="AlphaFoldDB" id="A0A077EPC5"/>
<keyword evidence="3 5" id="KW-0689">Ribosomal protein</keyword>
<evidence type="ECO:0000256" key="1">
    <source>
        <dbReference type="ARBA" id="ARBA00022730"/>
    </source>
</evidence>
<dbReference type="KEGG" id="eao:BD94_3645"/>
<evidence type="ECO:0000256" key="4">
    <source>
        <dbReference type="ARBA" id="ARBA00023274"/>
    </source>
</evidence>
<reference evidence="9 10" key="1">
    <citation type="journal article" date="2013" name="Lancet">
        <title>First case of E anophelis outbreak in an intensive-care unit.</title>
        <authorList>
            <person name="Teo J."/>
            <person name="Tan S.Y."/>
            <person name="Tay M."/>
            <person name="Ding Y."/>
            <person name="Kjelleberg S."/>
            <person name="Givskov M."/>
            <person name="Lin R.T."/>
            <person name="Yang L."/>
        </authorList>
    </citation>
    <scope>NUCLEOTIDE SEQUENCE [LARGE SCALE GENOMIC DNA]</scope>
    <source>
        <strain evidence="9 10">NUHP1</strain>
    </source>
</reference>
<proteinExistence type="inferred from homology"/>
<keyword evidence="1 5" id="KW-0699">rRNA-binding</keyword>
<dbReference type="InterPro" id="IPR036789">
    <property type="entry name" value="Ribosomal_uL6-like_a/b-dom_sf"/>
</dbReference>
<keyword evidence="2 5" id="KW-0694">RNA-binding</keyword>
<gene>
    <name evidence="5" type="primary">rplF</name>
    <name evidence="9" type="ORF">BD94_3645</name>
</gene>
<dbReference type="EMBL" id="CP007547">
    <property type="protein sequence ID" value="AIL47420.1"/>
    <property type="molecule type" value="Genomic_DNA"/>
</dbReference>
<dbReference type="InterPro" id="IPR020040">
    <property type="entry name" value="Ribosomal_uL6_a/b-dom"/>
</dbReference>
<feature type="domain" description="Large ribosomal subunit protein uL6 alpha-beta" evidence="8">
    <location>
        <begin position="90"/>
        <end position="167"/>
    </location>
</feature>
<dbReference type="RefSeq" id="WP_009087318.1">
    <property type="nucleotide sequence ID" value="NZ_CP007547.1"/>
</dbReference>
<evidence type="ECO:0000256" key="6">
    <source>
        <dbReference type="RuleBase" id="RU003869"/>
    </source>
</evidence>
<dbReference type="InterPro" id="IPR019906">
    <property type="entry name" value="Ribosomal_uL6_bac-type"/>
</dbReference>
<dbReference type="Pfam" id="PF00347">
    <property type="entry name" value="Ribosomal_L6"/>
    <property type="match status" value="2"/>
</dbReference>
<dbReference type="GeneID" id="56684723"/>
<comment type="function">
    <text evidence="5 7">This protein binds to the 23S rRNA, and is important in its secondary structure. It is located near the subunit interface in the base of the L7/L12 stalk, and near the tRNA binding site of the peptidyltransferase center.</text>
</comment>
<dbReference type="PRINTS" id="PR00059">
    <property type="entry name" value="RIBOSOMALL6"/>
</dbReference>
<dbReference type="HAMAP" id="MF_01365_B">
    <property type="entry name" value="Ribosomal_uL6_B"/>
    <property type="match status" value="1"/>
</dbReference>
<keyword evidence="4 5" id="KW-0687">Ribonucleoprotein</keyword>
<dbReference type="GO" id="GO:0019843">
    <property type="term" value="F:rRNA binding"/>
    <property type="evidence" value="ECO:0007669"/>
    <property type="project" value="UniProtKB-UniRule"/>
</dbReference>
<dbReference type="PIRSF" id="PIRSF002162">
    <property type="entry name" value="Ribosomal_L6"/>
    <property type="match status" value="1"/>
</dbReference>
<dbReference type="SUPFAM" id="SSF56053">
    <property type="entry name" value="Ribosomal protein L6"/>
    <property type="match status" value="2"/>
</dbReference>
<evidence type="ECO:0000313" key="9">
    <source>
        <dbReference type="EMBL" id="AIL47420.1"/>
    </source>
</evidence>
<comment type="similarity">
    <text evidence="5 6">Belongs to the universal ribosomal protein uL6 family.</text>
</comment>
<dbReference type="eggNOG" id="COG0097">
    <property type="taxonomic scope" value="Bacteria"/>
</dbReference>
<feature type="domain" description="Large ribosomal subunit protein uL6 alpha-beta" evidence="8">
    <location>
        <begin position="11"/>
        <end position="82"/>
    </location>
</feature>
<dbReference type="GO" id="GO:0003735">
    <property type="term" value="F:structural constituent of ribosome"/>
    <property type="evidence" value="ECO:0007669"/>
    <property type="project" value="UniProtKB-UniRule"/>
</dbReference>
<dbReference type="GO" id="GO:0022625">
    <property type="term" value="C:cytosolic large ribosomal subunit"/>
    <property type="evidence" value="ECO:0007669"/>
    <property type="project" value="UniProtKB-UniRule"/>
</dbReference>
<dbReference type="InterPro" id="IPR000702">
    <property type="entry name" value="Ribosomal_uL6-like"/>
</dbReference>